<protein>
    <submittedName>
        <fullName evidence="10">Probable Methylamine utilization protein mauG</fullName>
    </submittedName>
</protein>
<evidence type="ECO:0000256" key="1">
    <source>
        <dbReference type="ARBA" id="ARBA00004196"/>
    </source>
</evidence>
<dbReference type="OrthoDB" id="9772811at2"/>
<gene>
    <name evidence="10" type="ordered locus">RB3355</name>
</gene>
<dbReference type="InterPro" id="IPR011048">
    <property type="entry name" value="Haem_d1_sf"/>
</dbReference>
<feature type="domain" description="Cytochrome c" evidence="9">
    <location>
        <begin position="626"/>
        <end position="721"/>
    </location>
</feature>
<dbReference type="GO" id="GO:0020037">
    <property type="term" value="F:heme binding"/>
    <property type="evidence" value="ECO:0007669"/>
    <property type="project" value="InterPro"/>
</dbReference>
<dbReference type="GO" id="GO:0009055">
    <property type="term" value="F:electron transfer activity"/>
    <property type="evidence" value="ECO:0007669"/>
    <property type="project" value="InterPro"/>
</dbReference>
<dbReference type="InterPro" id="IPR036909">
    <property type="entry name" value="Cyt_c-like_dom_sf"/>
</dbReference>
<evidence type="ECO:0000256" key="3">
    <source>
        <dbReference type="ARBA" id="ARBA00022723"/>
    </source>
</evidence>
<reference evidence="10 11" key="1">
    <citation type="journal article" date="2003" name="Proc. Natl. Acad. Sci. U.S.A.">
        <title>Complete genome sequence of the marine planctomycete Pirellula sp. strain 1.</title>
        <authorList>
            <person name="Gloeckner F.O."/>
            <person name="Kube M."/>
            <person name="Bauer M."/>
            <person name="Teeling H."/>
            <person name="Lombardot T."/>
            <person name="Ludwig W."/>
            <person name="Gade D."/>
            <person name="Beck A."/>
            <person name="Borzym K."/>
            <person name="Heitmann K."/>
            <person name="Rabus R."/>
            <person name="Schlesner H."/>
            <person name="Amann R."/>
            <person name="Reinhardt R."/>
        </authorList>
    </citation>
    <scope>NUCLEOTIDE SEQUENCE [LARGE SCALE GENOMIC DNA]</scope>
    <source>
        <strain evidence="11">DSM 10527 / NCIMB 13988 / SH1</strain>
    </source>
</reference>
<keyword evidence="2 7" id="KW-0349">Heme</keyword>
<proteinExistence type="predicted"/>
<organism evidence="10 11">
    <name type="scientific">Rhodopirellula baltica (strain DSM 10527 / NCIMB 13988 / SH1)</name>
    <dbReference type="NCBI Taxonomy" id="243090"/>
    <lineage>
        <taxon>Bacteria</taxon>
        <taxon>Pseudomonadati</taxon>
        <taxon>Planctomycetota</taxon>
        <taxon>Planctomycetia</taxon>
        <taxon>Pirellulales</taxon>
        <taxon>Pirellulaceae</taxon>
        <taxon>Rhodopirellula</taxon>
    </lineage>
</organism>
<feature type="compositionally biased region" description="Basic and acidic residues" evidence="8">
    <location>
        <begin position="411"/>
        <end position="439"/>
    </location>
</feature>
<keyword evidence="5" id="KW-0560">Oxidoreductase</keyword>
<keyword evidence="4" id="KW-0732">Signal</keyword>
<evidence type="ECO:0000256" key="2">
    <source>
        <dbReference type="ARBA" id="ARBA00022617"/>
    </source>
</evidence>
<dbReference type="InParanoid" id="Q7TU04"/>
<dbReference type="STRING" id="243090.RB3355"/>
<dbReference type="KEGG" id="rba:RB3355"/>
<dbReference type="GO" id="GO:0046872">
    <property type="term" value="F:metal ion binding"/>
    <property type="evidence" value="ECO:0007669"/>
    <property type="project" value="UniProtKB-KW"/>
</dbReference>
<evidence type="ECO:0000313" key="10">
    <source>
        <dbReference type="EMBL" id="CAD73143.1"/>
    </source>
</evidence>
<dbReference type="Gene3D" id="1.10.760.10">
    <property type="entry name" value="Cytochrome c-like domain"/>
    <property type="match status" value="2"/>
</dbReference>
<evidence type="ECO:0000256" key="6">
    <source>
        <dbReference type="ARBA" id="ARBA00023004"/>
    </source>
</evidence>
<feature type="domain" description="Cytochrome c" evidence="9">
    <location>
        <begin position="507"/>
        <end position="611"/>
    </location>
</feature>
<sequence>MAMNSSKFPIRTFTARPSFVIVALCTGLLGPAMVVWSNQPSELSSVDRKGSQPVVTALPLVSPETKLHRRPVAVVAMGANRAVVANRRSGTLSFVNTETLHVDSEYQLGGHPTDVVRSGQSLLITEREGRLSAVQVNDDQPRLQWQVAMPDEPATVRVSSKGDWCSVCSTWARRVTFVSMPKTNGQSPEVLTSVELPFSPREQLLLPEQARLLVADAFGPRVAVIRLDDFQVESIREIPGNNIRGLTLGRDGENVYVTHELINEIAPPRSSEIIWGSMVSDATREISIQSIVDPEASLMSGSRFIAVGNNTRGAGDPNAALMRQDGRLLVTIGGLGQLGVVEPGGIGVTRIATGKRPVAIAEISADRFLIANELSDTLTRVDFHADASVVRKLLNERGETKQNETPQFESKPYDKEEYSSSKYEAESYRTEDYDTRDYDLDSDDDGESEDADYETQSYRASDDPEAEPIRPVRKIASYQIGPDATNEIEALFATATTLSLGISPELEPADRGEALFFDASLSRGGWYSCHSCHTDGHTSGSLADTLSDGGEGAPKRVLSLRGVGQTGPWAWIGDKSVIDEQVKQTLRLTMQGRRLNDRDVSDLVAFLKSIPPPPVFDPSDSEADRLLLEEGRHLFETLDCVACHSGHVFTSDASYDVGLDDERGTKEFNPPSLRGVGHLNGLFHDLRATSLEDVVGKFRHQLPRDLSEEEQTQLIRYLRSL</sequence>
<keyword evidence="11" id="KW-1185">Reference proteome</keyword>
<dbReference type="InterPro" id="IPR004852">
    <property type="entry name" value="Di-haem_cyt_c_peroxidsae"/>
</dbReference>
<dbReference type="EMBL" id="BX294138">
    <property type="protein sequence ID" value="CAD73143.1"/>
    <property type="molecule type" value="Genomic_DNA"/>
</dbReference>
<dbReference type="Gene3D" id="2.130.10.10">
    <property type="entry name" value="YVTN repeat-like/Quinoprotein amine dehydrogenase"/>
    <property type="match status" value="1"/>
</dbReference>
<evidence type="ECO:0000256" key="4">
    <source>
        <dbReference type="ARBA" id="ARBA00022729"/>
    </source>
</evidence>
<dbReference type="GO" id="GO:0004130">
    <property type="term" value="F:cytochrome-c peroxidase activity"/>
    <property type="evidence" value="ECO:0000318"/>
    <property type="project" value="GO_Central"/>
</dbReference>
<dbReference type="PATRIC" id="fig|243090.15.peg.1549"/>
<keyword evidence="6 7" id="KW-0408">Iron</keyword>
<dbReference type="HOGENOM" id="CLU_019300_0_0_0"/>
<evidence type="ECO:0000259" key="9">
    <source>
        <dbReference type="PROSITE" id="PS51007"/>
    </source>
</evidence>
<name>Q7TU04_RHOBA</name>
<dbReference type="eggNOG" id="COG1858">
    <property type="taxonomic scope" value="Bacteria"/>
</dbReference>
<evidence type="ECO:0000313" key="11">
    <source>
        <dbReference type="Proteomes" id="UP000001025"/>
    </source>
</evidence>
<dbReference type="InterPro" id="IPR015943">
    <property type="entry name" value="WD40/YVTN_repeat-like_dom_sf"/>
</dbReference>
<dbReference type="PANTHER" id="PTHR30600:SF10">
    <property type="entry name" value="BLL6722 PROTEIN"/>
    <property type="match status" value="1"/>
</dbReference>
<dbReference type="SUPFAM" id="SSF51004">
    <property type="entry name" value="C-terminal (heme d1) domain of cytochrome cd1-nitrite reductase"/>
    <property type="match status" value="1"/>
</dbReference>
<dbReference type="SUPFAM" id="SSF46626">
    <property type="entry name" value="Cytochrome c"/>
    <property type="match status" value="2"/>
</dbReference>
<evidence type="ECO:0000256" key="5">
    <source>
        <dbReference type="ARBA" id="ARBA00023002"/>
    </source>
</evidence>
<dbReference type="AlphaFoldDB" id="Q7TU04"/>
<comment type="subcellular location">
    <subcellularLocation>
        <location evidence="1">Cell envelope</location>
    </subcellularLocation>
</comment>
<dbReference type="InterPro" id="IPR009056">
    <property type="entry name" value="Cyt_c-like_dom"/>
</dbReference>
<dbReference type="PROSITE" id="PS51007">
    <property type="entry name" value="CYTC"/>
    <property type="match status" value="2"/>
</dbReference>
<dbReference type="InterPro" id="IPR051395">
    <property type="entry name" value="Cytochrome_c_Peroxidase/MauG"/>
</dbReference>
<feature type="region of interest" description="Disordered" evidence="8">
    <location>
        <begin position="397"/>
        <end position="467"/>
    </location>
</feature>
<dbReference type="eggNOG" id="COG3391">
    <property type="taxonomic scope" value="Bacteria"/>
</dbReference>
<evidence type="ECO:0000256" key="7">
    <source>
        <dbReference type="PROSITE-ProRule" id="PRU00433"/>
    </source>
</evidence>
<evidence type="ECO:0000256" key="8">
    <source>
        <dbReference type="SAM" id="MobiDB-lite"/>
    </source>
</evidence>
<keyword evidence="3 7" id="KW-0479">Metal-binding</keyword>
<dbReference type="Proteomes" id="UP000001025">
    <property type="component" value="Chromosome"/>
</dbReference>
<dbReference type="EnsemblBacteria" id="CAD73143">
    <property type="protein sequence ID" value="CAD73143"/>
    <property type="gene ID" value="RB3355"/>
</dbReference>
<dbReference type="PANTHER" id="PTHR30600">
    <property type="entry name" value="CYTOCHROME C PEROXIDASE-RELATED"/>
    <property type="match status" value="1"/>
</dbReference>
<dbReference type="GO" id="GO:0030313">
    <property type="term" value="C:cell envelope"/>
    <property type="evidence" value="ECO:0007669"/>
    <property type="project" value="UniProtKB-SubCell"/>
</dbReference>
<dbReference type="Pfam" id="PF03150">
    <property type="entry name" value="CCP_MauG"/>
    <property type="match status" value="1"/>
</dbReference>
<feature type="compositionally biased region" description="Acidic residues" evidence="8">
    <location>
        <begin position="440"/>
        <end position="453"/>
    </location>
</feature>
<accession>Q7TU04</accession>